<keyword evidence="1 4" id="KW-0238">DNA-binding</keyword>
<dbReference type="InterPro" id="IPR017970">
    <property type="entry name" value="Homeobox_CS"/>
</dbReference>
<dbReference type="PROSITE" id="PS00027">
    <property type="entry name" value="HOMEOBOX_1"/>
    <property type="match status" value="1"/>
</dbReference>
<feature type="compositionally biased region" description="Gly residues" evidence="6">
    <location>
        <begin position="456"/>
        <end position="470"/>
    </location>
</feature>
<dbReference type="AlphaFoldDB" id="A0A139AMA2"/>
<protein>
    <recommendedName>
        <fullName evidence="7">Homeobox domain-containing protein</fullName>
    </recommendedName>
</protein>
<dbReference type="PROSITE" id="PS50071">
    <property type="entry name" value="HOMEOBOX_2"/>
    <property type="match status" value="1"/>
</dbReference>
<feature type="domain" description="Homeobox" evidence="7">
    <location>
        <begin position="170"/>
        <end position="230"/>
    </location>
</feature>
<evidence type="ECO:0000259" key="7">
    <source>
        <dbReference type="PROSITE" id="PS50071"/>
    </source>
</evidence>
<feature type="region of interest" description="Disordered" evidence="6">
    <location>
        <begin position="230"/>
        <end position="315"/>
    </location>
</feature>
<keyword evidence="9" id="KW-1185">Reference proteome</keyword>
<keyword evidence="2 4" id="KW-0371">Homeobox</keyword>
<dbReference type="InterPro" id="IPR000047">
    <property type="entry name" value="HTH_motif"/>
</dbReference>
<feature type="compositionally biased region" description="Polar residues" evidence="6">
    <location>
        <begin position="421"/>
        <end position="430"/>
    </location>
</feature>
<evidence type="ECO:0000256" key="4">
    <source>
        <dbReference type="PROSITE-ProRule" id="PRU00108"/>
    </source>
</evidence>
<dbReference type="GO" id="GO:0030154">
    <property type="term" value="P:cell differentiation"/>
    <property type="evidence" value="ECO:0007669"/>
    <property type="project" value="TreeGrafter"/>
</dbReference>
<accession>A0A139AMA2</accession>
<keyword evidence="3 4" id="KW-0539">Nucleus</keyword>
<feature type="region of interest" description="Disordered" evidence="6">
    <location>
        <begin position="416"/>
        <end position="435"/>
    </location>
</feature>
<dbReference type="SMR" id="A0A139AMA2"/>
<name>A0A139AMA2_GONPJ</name>
<evidence type="ECO:0000256" key="1">
    <source>
        <dbReference type="ARBA" id="ARBA00023125"/>
    </source>
</evidence>
<dbReference type="SUPFAM" id="SSF46689">
    <property type="entry name" value="Homeodomain-like"/>
    <property type="match status" value="1"/>
</dbReference>
<feature type="region of interest" description="Disordered" evidence="6">
    <location>
        <begin position="442"/>
        <end position="471"/>
    </location>
</feature>
<proteinExistence type="predicted"/>
<evidence type="ECO:0000256" key="5">
    <source>
        <dbReference type="RuleBase" id="RU000682"/>
    </source>
</evidence>
<dbReference type="InterPro" id="IPR001356">
    <property type="entry name" value="HD"/>
</dbReference>
<feature type="DNA-binding region" description="Homeobox" evidence="4">
    <location>
        <begin position="172"/>
        <end position="231"/>
    </location>
</feature>
<dbReference type="SMART" id="SM00389">
    <property type="entry name" value="HOX"/>
    <property type="match status" value="1"/>
</dbReference>
<dbReference type="InterPro" id="IPR009057">
    <property type="entry name" value="Homeodomain-like_sf"/>
</dbReference>
<dbReference type="EMBL" id="KQ965746">
    <property type="protein sequence ID" value="KXS17585.1"/>
    <property type="molecule type" value="Genomic_DNA"/>
</dbReference>
<comment type="subcellular location">
    <subcellularLocation>
        <location evidence="4 5">Nucleus</location>
    </subcellularLocation>
</comment>
<dbReference type="Gene3D" id="1.10.10.60">
    <property type="entry name" value="Homeodomain-like"/>
    <property type="match status" value="1"/>
</dbReference>
<organism evidence="8 9">
    <name type="scientific">Gonapodya prolifera (strain JEL478)</name>
    <name type="common">Monoblepharis prolifera</name>
    <dbReference type="NCBI Taxonomy" id="1344416"/>
    <lineage>
        <taxon>Eukaryota</taxon>
        <taxon>Fungi</taxon>
        <taxon>Fungi incertae sedis</taxon>
        <taxon>Chytridiomycota</taxon>
        <taxon>Chytridiomycota incertae sedis</taxon>
        <taxon>Monoblepharidomycetes</taxon>
        <taxon>Monoblepharidales</taxon>
        <taxon>Gonapodyaceae</taxon>
        <taxon>Gonapodya</taxon>
    </lineage>
</organism>
<dbReference type="PRINTS" id="PR00031">
    <property type="entry name" value="HTHREPRESSR"/>
</dbReference>
<evidence type="ECO:0000256" key="2">
    <source>
        <dbReference type="ARBA" id="ARBA00023155"/>
    </source>
</evidence>
<evidence type="ECO:0000256" key="6">
    <source>
        <dbReference type="SAM" id="MobiDB-lite"/>
    </source>
</evidence>
<feature type="compositionally biased region" description="Polar residues" evidence="6">
    <location>
        <begin position="234"/>
        <end position="266"/>
    </location>
</feature>
<dbReference type="InterPro" id="IPR051000">
    <property type="entry name" value="Homeobox_DNA-bind_prot"/>
</dbReference>
<dbReference type="CDD" id="cd00086">
    <property type="entry name" value="homeodomain"/>
    <property type="match status" value="1"/>
</dbReference>
<dbReference type="Pfam" id="PF00046">
    <property type="entry name" value="Homeodomain"/>
    <property type="match status" value="1"/>
</dbReference>
<dbReference type="PANTHER" id="PTHR24324">
    <property type="entry name" value="HOMEOBOX PROTEIN HHEX"/>
    <property type="match status" value="1"/>
</dbReference>
<feature type="region of interest" description="Disordered" evidence="6">
    <location>
        <begin position="169"/>
        <end position="202"/>
    </location>
</feature>
<dbReference type="GO" id="GO:0000978">
    <property type="term" value="F:RNA polymerase II cis-regulatory region sequence-specific DNA binding"/>
    <property type="evidence" value="ECO:0007669"/>
    <property type="project" value="TreeGrafter"/>
</dbReference>
<feature type="compositionally biased region" description="Basic and acidic residues" evidence="6">
    <location>
        <begin position="193"/>
        <end position="202"/>
    </location>
</feature>
<dbReference type="PANTHER" id="PTHR24324:SF9">
    <property type="entry name" value="HOMEOBOX DOMAIN-CONTAINING PROTEIN"/>
    <property type="match status" value="1"/>
</dbReference>
<dbReference type="GO" id="GO:0005634">
    <property type="term" value="C:nucleus"/>
    <property type="evidence" value="ECO:0007669"/>
    <property type="project" value="UniProtKB-SubCell"/>
</dbReference>
<evidence type="ECO:0000313" key="9">
    <source>
        <dbReference type="Proteomes" id="UP000070544"/>
    </source>
</evidence>
<sequence>MDREQASISALQHAPIAATPARAVTQVTHPFVALLPVHTPGAGHRRTASGASAHTVLLPVAYGPHGEPVAHHTPILIHPHRVVPQPAHAYLQKTAQAARGLVEQHHAHAHAQAFRTLSPQPHSHSGMDTTSPAVSPPTASQPTQNANGQQPLRKEYAFVQEMFVTATGELQSKPKRKTLSQHQSRELAAAFQRNDKPKTTEREALAEQLGLTQREVQIWFQNRRAKLKQRAASRETSNQTSSALLSHQQDSTTLTSTSAYHTSSNLLDDPAAQPVSGSTHLERKRSARSTRESKATGTVARSNSRRRRRSSTGSTLSAVAVEELALASAGAADDERRRPIIGDSAVLPLESSSRSIVMSPAVLLDASQHQGAGASPSPSRAPTSASWYRSHRHTLSTASTASSIDLLATVALGSDDAGGLASSQPGTPGSNEYEYPFERMDEDTEDPVTPRAGWSGLSGAGGGAGAGATGRAGPTGFAATVDQTAEMLLEIAISSSPSPLPMNRHRNELRQSGDVVVPGPRAESGAASPASASGLLDLHVALAAELARVGADQRSPSKTTKGLGVAMFEQEGVRVLSGANLRRSVSSHVPRLHTPLRPDPNRLHPPPLVFHRRLNTASELKRSDSTRSSASTATSVTSDDGASVATSDSDTTAARMVRVGDNVWATAVEGGGETTTMMPHPPVGAVSGMEDVLPGSTSLYRSRTTGSSFRPW</sequence>
<feature type="compositionally biased region" description="Low complexity" evidence="6">
    <location>
        <begin position="626"/>
        <end position="643"/>
    </location>
</feature>
<dbReference type="GO" id="GO:0000981">
    <property type="term" value="F:DNA-binding transcription factor activity, RNA polymerase II-specific"/>
    <property type="evidence" value="ECO:0007669"/>
    <property type="project" value="InterPro"/>
</dbReference>
<evidence type="ECO:0000313" key="8">
    <source>
        <dbReference type="EMBL" id="KXS17585.1"/>
    </source>
</evidence>
<reference evidence="8 9" key="1">
    <citation type="journal article" date="2015" name="Genome Biol. Evol.">
        <title>Phylogenomic analyses indicate that early fungi evolved digesting cell walls of algal ancestors of land plants.</title>
        <authorList>
            <person name="Chang Y."/>
            <person name="Wang S."/>
            <person name="Sekimoto S."/>
            <person name="Aerts A.L."/>
            <person name="Choi C."/>
            <person name="Clum A."/>
            <person name="LaButti K.M."/>
            <person name="Lindquist E.A."/>
            <person name="Yee Ngan C."/>
            <person name="Ohm R.A."/>
            <person name="Salamov A.A."/>
            <person name="Grigoriev I.V."/>
            <person name="Spatafora J.W."/>
            <person name="Berbee M.L."/>
        </authorList>
    </citation>
    <scope>NUCLEOTIDE SEQUENCE [LARGE SCALE GENOMIC DNA]</scope>
    <source>
        <strain evidence="8 9">JEL478</strain>
    </source>
</reference>
<dbReference type="Proteomes" id="UP000070544">
    <property type="component" value="Unassembled WGS sequence"/>
</dbReference>
<gene>
    <name evidence="8" type="ORF">M427DRAFT_133391</name>
</gene>
<feature type="region of interest" description="Disordered" evidence="6">
    <location>
        <begin position="584"/>
        <end position="650"/>
    </location>
</feature>
<dbReference type="STRING" id="1344416.A0A139AMA2"/>
<feature type="region of interest" description="Disordered" evidence="6">
    <location>
        <begin position="118"/>
        <end position="150"/>
    </location>
</feature>
<evidence type="ECO:0000256" key="3">
    <source>
        <dbReference type="ARBA" id="ARBA00023242"/>
    </source>
</evidence>
<dbReference type="OrthoDB" id="6159439at2759"/>